<dbReference type="Pfam" id="PF00356">
    <property type="entry name" value="LacI"/>
    <property type="match status" value="1"/>
</dbReference>
<dbReference type="PROSITE" id="PS50932">
    <property type="entry name" value="HTH_LACI_2"/>
    <property type="match status" value="1"/>
</dbReference>
<dbReference type="InterPro" id="IPR046335">
    <property type="entry name" value="LacI/GalR-like_sensor"/>
</dbReference>
<dbReference type="EMBL" id="BAABIL010000258">
    <property type="protein sequence ID" value="GAA4978507.1"/>
    <property type="molecule type" value="Genomic_DNA"/>
</dbReference>
<proteinExistence type="predicted"/>
<sequence>MTAAPRSAAPGSTEAADLPVVLTDARASTLRDVARLAGVSIKTVSNVVNDYPHVRPDTRQRVMEAVRELDYRPNPTARTLRSGRTGALALAVPELRLPYFAELADEVIRAADRRGMAVIVEQTNLDRQREVDLLTSPRLRMVDGLLFSPLEMGAGDERFLEVDTPLVLLGERLFHPGVDHVTMRNVEGARAATEYLLARGRRRIAVVGVHPGEVIGSAGLRLRGYLEALAAAGVPVDERLLGVAGLWHLRQGDEAMRSLLQSGVAFDGVFAFNDTLALGAMHALHLAGVRVPEDVAVVGFDNSDEGLYSSPSLTTIDPGRGEIAERAVDLLLRRIADRSVPPQRLEAGFRLVERSSA</sequence>
<keyword evidence="2 5" id="KW-0238">DNA-binding</keyword>
<keyword evidence="1" id="KW-0805">Transcription regulation</keyword>
<dbReference type="RefSeq" id="WP_345712242.1">
    <property type="nucleotide sequence ID" value="NZ_BAABIL010000258.1"/>
</dbReference>
<dbReference type="Gene3D" id="3.40.50.2300">
    <property type="match status" value="2"/>
</dbReference>
<dbReference type="Pfam" id="PF13377">
    <property type="entry name" value="Peripla_BP_3"/>
    <property type="match status" value="1"/>
</dbReference>
<evidence type="ECO:0000256" key="3">
    <source>
        <dbReference type="ARBA" id="ARBA00023163"/>
    </source>
</evidence>
<dbReference type="PRINTS" id="PR00036">
    <property type="entry name" value="HTHLACI"/>
</dbReference>
<dbReference type="GO" id="GO:0003677">
    <property type="term" value="F:DNA binding"/>
    <property type="evidence" value="ECO:0007669"/>
    <property type="project" value="UniProtKB-KW"/>
</dbReference>
<reference evidence="6" key="1">
    <citation type="journal article" date="2019" name="Int. J. Syst. Evol. Microbiol.">
        <title>The Global Catalogue of Microorganisms (GCM) 10K type strain sequencing project: providing services to taxonomists for standard genome sequencing and annotation.</title>
        <authorList>
            <consortium name="The Broad Institute Genomics Platform"/>
            <consortium name="The Broad Institute Genome Sequencing Center for Infectious Disease"/>
            <person name="Wu L."/>
            <person name="Ma J."/>
        </authorList>
    </citation>
    <scope>NUCLEOTIDE SEQUENCE [LARGE SCALE GENOMIC DNA]</scope>
    <source>
        <strain evidence="6">JCM 18126</strain>
    </source>
</reference>
<evidence type="ECO:0000256" key="1">
    <source>
        <dbReference type="ARBA" id="ARBA00023015"/>
    </source>
</evidence>
<dbReference type="CDD" id="cd01392">
    <property type="entry name" value="HTH_LacI"/>
    <property type="match status" value="1"/>
</dbReference>
<organism evidence="5 6">
    <name type="scientific">Kineococcus glutinatus</name>
    <dbReference type="NCBI Taxonomy" id="1070872"/>
    <lineage>
        <taxon>Bacteria</taxon>
        <taxon>Bacillati</taxon>
        <taxon>Actinomycetota</taxon>
        <taxon>Actinomycetes</taxon>
        <taxon>Kineosporiales</taxon>
        <taxon>Kineosporiaceae</taxon>
        <taxon>Kineococcus</taxon>
    </lineage>
</organism>
<dbReference type="InterPro" id="IPR000843">
    <property type="entry name" value="HTH_LacI"/>
</dbReference>
<evidence type="ECO:0000256" key="2">
    <source>
        <dbReference type="ARBA" id="ARBA00023125"/>
    </source>
</evidence>
<protein>
    <submittedName>
        <fullName evidence="5">LacI family DNA-binding transcriptional regulator</fullName>
    </submittedName>
</protein>
<dbReference type="PANTHER" id="PTHR30146:SF153">
    <property type="entry name" value="LACTOSE OPERON REPRESSOR"/>
    <property type="match status" value="1"/>
</dbReference>
<dbReference type="Proteomes" id="UP001501195">
    <property type="component" value="Unassembled WGS sequence"/>
</dbReference>
<dbReference type="SMART" id="SM00354">
    <property type="entry name" value="HTH_LACI"/>
    <property type="match status" value="1"/>
</dbReference>
<keyword evidence="3" id="KW-0804">Transcription</keyword>
<dbReference type="SUPFAM" id="SSF47413">
    <property type="entry name" value="lambda repressor-like DNA-binding domains"/>
    <property type="match status" value="1"/>
</dbReference>
<dbReference type="CDD" id="cd06267">
    <property type="entry name" value="PBP1_LacI_sugar_binding-like"/>
    <property type="match status" value="1"/>
</dbReference>
<evidence type="ECO:0000313" key="6">
    <source>
        <dbReference type="Proteomes" id="UP001501195"/>
    </source>
</evidence>
<dbReference type="PANTHER" id="PTHR30146">
    <property type="entry name" value="LACI-RELATED TRANSCRIPTIONAL REPRESSOR"/>
    <property type="match status" value="1"/>
</dbReference>
<evidence type="ECO:0000259" key="4">
    <source>
        <dbReference type="PROSITE" id="PS50932"/>
    </source>
</evidence>
<evidence type="ECO:0000313" key="5">
    <source>
        <dbReference type="EMBL" id="GAA4978507.1"/>
    </source>
</evidence>
<dbReference type="SUPFAM" id="SSF53822">
    <property type="entry name" value="Periplasmic binding protein-like I"/>
    <property type="match status" value="1"/>
</dbReference>
<keyword evidence="6" id="KW-1185">Reference proteome</keyword>
<accession>A0ABP9HUM5</accession>
<dbReference type="PROSITE" id="PS00356">
    <property type="entry name" value="HTH_LACI_1"/>
    <property type="match status" value="1"/>
</dbReference>
<dbReference type="InterPro" id="IPR010982">
    <property type="entry name" value="Lambda_DNA-bd_dom_sf"/>
</dbReference>
<comment type="caution">
    <text evidence="5">The sequence shown here is derived from an EMBL/GenBank/DDBJ whole genome shotgun (WGS) entry which is preliminary data.</text>
</comment>
<name>A0ABP9HUM5_9ACTN</name>
<gene>
    <name evidence="5" type="ORF">GCM10023225_18900</name>
</gene>
<dbReference type="InterPro" id="IPR028082">
    <property type="entry name" value="Peripla_BP_I"/>
</dbReference>
<feature type="domain" description="HTH lacI-type" evidence="4">
    <location>
        <begin position="28"/>
        <end position="82"/>
    </location>
</feature>
<dbReference type="Gene3D" id="1.10.260.40">
    <property type="entry name" value="lambda repressor-like DNA-binding domains"/>
    <property type="match status" value="1"/>
</dbReference>